<sequence>MLSAPAAASLPAAFIVSSVEGKCAPAIMCSRPAEPSFAVLVRNSLSSRERNGISPFEPAMTMPSSGEALHSAMFFSHPFPSRAPSSLKGVGTGANTPRIFSPKVSISSLWVVITAPRGTGLSMRFFFCDVNLRLAMPQRRSM</sequence>
<gene>
    <name evidence="1" type="ORF">SDC9_131825</name>
</gene>
<reference evidence="1" key="1">
    <citation type="submission" date="2019-08" db="EMBL/GenBank/DDBJ databases">
        <authorList>
            <person name="Kucharzyk K."/>
            <person name="Murdoch R.W."/>
            <person name="Higgins S."/>
            <person name="Loffler F."/>
        </authorList>
    </citation>
    <scope>NUCLEOTIDE SEQUENCE</scope>
</reference>
<organism evidence="1">
    <name type="scientific">bioreactor metagenome</name>
    <dbReference type="NCBI Taxonomy" id="1076179"/>
    <lineage>
        <taxon>unclassified sequences</taxon>
        <taxon>metagenomes</taxon>
        <taxon>ecological metagenomes</taxon>
    </lineage>
</organism>
<accession>A0A645D6C1</accession>
<dbReference type="EMBL" id="VSSQ01033221">
    <property type="protein sequence ID" value="MPM84749.1"/>
    <property type="molecule type" value="Genomic_DNA"/>
</dbReference>
<proteinExistence type="predicted"/>
<comment type="caution">
    <text evidence="1">The sequence shown here is derived from an EMBL/GenBank/DDBJ whole genome shotgun (WGS) entry which is preliminary data.</text>
</comment>
<evidence type="ECO:0000313" key="1">
    <source>
        <dbReference type="EMBL" id="MPM84749.1"/>
    </source>
</evidence>
<name>A0A645D6C1_9ZZZZ</name>
<dbReference type="AlphaFoldDB" id="A0A645D6C1"/>
<protein>
    <submittedName>
        <fullName evidence="1">Uncharacterized protein</fullName>
    </submittedName>
</protein>